<evidence type="ECO:0000313" key="2">
    <source>
        <dbReference type="Proteomes" id="UP001157006"/>
    </source>
</evidence>
<reference evidence="1 2" key="1">
    <citation type="submission" date="2023-01" db="EMBL/GenBank/DDBJ databases">
        <authorList>
            <person name="Kreplak J."/>
        </authorList>
    </citation>
    <scope>NUCLEOTIDE SEQUENCE [LARGE SCALE GENOMIC DNA]</scope>
</reference>
<protein>
    <recommendedName>
        <fullName evidence="3">Secreted protein</fullName>
    </recommendedName>
</protein>
<dbReference type="EMBL" id="OX451736">
    <property type="protein sequence ID" value="CAI8587627.1"/>
    <property type="molecule type" value="Genomic_DNA"/>
</dbReference>
<gene>
    <name evidence="1" type="ORF">VFH_I308720</name>
</gene>
<dbReference type="Proteomes" id="UP001157006">
    <property type="component" value="Chromosome 1L"/>
</dbReference>
<accession>A0AAV0YUC5</accession>
<organism evidence="1 2">
    <name type="scientific">Vicia faba</name>
    <name type="common">Broad bean</name>
    <name type="synonym">Faba vulgaris</name>
    <dbReference type="NCBI Taxonomy" id="3906"/>
    <lineage>
        <taxon>Eukaryota</taxon>
        <taxon>Viridiplantae</taxon>
        <taxon>Streptophyta</taxon>
        <taxon>Embryophyta</taxon>
        <taxon>Tracheophyta</taxon>
        <taxon>Spermatophyta</taxon>
        <taxon>Magnoliopsida</taxon>
        <taxon>eudicotyledons</taxon>
        <taxon>Gunneridae</taxon>
        <taxon>Pentapetalae</taxon>
        <taxon>rosids</taxon>
        <taxon>fabids</taxon>
        <taxon>Fabales</taxon>
        <taxon>Fabaceae</taxon>
        <taxon>Papilionoideae</taxon>
        <taxon>50 kb inversion clade</taxon>
        <taxon>NPAAA clade</taxon>
        <taxon>Hologalegina</taxon>
        <taxon>IRL clade</taxon>
        <taxon>Fabeae</taxon>
        <taxon>Vicia</taxon>
    </lineage>
</organism>
<evidence type="ECO:0008006" key="3">
    <source>
        <dbReference type="Google" id="ProtNLM"/>
    </source>
</evidence>
<proteinExistence type="predicted"/>
<keyword evidence="2" id="KW-1185">Reference proteome</keyword>
<evidence type="ECO:0000313" key="1">
    <source>
        <dbReference type="EMBL" id="CAI8587627.1"/>
    </source>
</evidence>
<dbReference type="AlphaFoldDB" id="A0AAV0YUC5"/>
<sequence>MEFVMPSLAFCRTVARHMLMAFFFTIKAVSELEANCELVLSFVLFPTAKAVAELSEEKRSGLRLEIWKFEAHLYVLWTKSSGRVSSAWIFFSVHDPSLPANTPPEKVVEAAVWFCDMNIFLRHG</sequence>
<name>A0AAV0YUC5_VICFA</name>